<keyword evidence="4" id="KW-0645">Protease</keyword>
<evidence type="ECO:0000256" key="4">
    <source>
        <dbReference type="ARBA" id="ARBA00022670"/>
    </source>
</evidence>
<feature type="transmembrane region" description="Helical" evidence="9">
    <location>
        <begin position="29"/>
        <end position="49"/>
    </location>
</feature>
<dbReference type="GO" id="GO:0016579">
    <property type="term" value="P:protein deubiquitination"/>
    <property type="evidence" value="ECO:0007669"/>
    <property type="project" value="InterPro"/>
</dbReference>
<dbReference type="Proteomes" id="UP000799750">
    <property type="component" value="Unassembled WGS sequence"/>
</dbReference>
<dbReference type="InterPro" id="IPR018200">
    <property type="entry name" value="USP_CS"/>
</dbReference>
<evidence type="ECO:0000256" key="8">
    <source>
        <dbReference type="SAM" id="MobiDB-lite"/>
    </source>
</evidence>
<dbReference type="GO" id="GO:0004843">
    <property type="term" value="F:cysteine-type deubiquitinase activity"/>
    <property type="evidence" value="ECO:0007669"/>
    <property type="project" value="UniProtKB-EC"/>
</dbReference>
<dbReference type="EC" id="3.4.19.12" evidence="3"/>
<dbReference type="GO" id="GO:0005634">
    <property type="term" value="C:nucleus"/>
    <property type="evidence" value="ECO:0007669"/>
    <property type="project" value="TreeGrafter"/>
</dbReference>
<feature type="domain" description="USP" evidence="10">
    <location>
        <begin position="144"/>
        <end position="589"/>
    </location>
</feature>
<evidence type="ECO:0000259" key="10">
    <source>
        <dbReference type="PROSITE" id="PS50235"/>
    </source>
</evidence>
<evidence type="ECO:0000256" key="5">
    <source>
        <dbReference type="ARBA" id="ARBA00022786"/>
    </source>
</evidence>
<gene>
    <name evidence="11" type="ORF">BU16DRAFT_575474</name>
</gene>
<reference evidence="11" key="1">
    <citation type="journal article" date="2020" name="Stud. Mycol.">
        <title>101 Dothideomycetes genomes: a test case for predicting lifestyles and emergence of pathogens.</title>
        <authorList>
            <person name="Haridas S."/>
            <person name="Albert R."/>
            <person name="Binder M."/>
            <person name="Bloem J."/>
            <person name="Labutti K."/>
            <person name="Salamov A."/>
            <person name="Andreopoulos B."/>
            <person name="Baker S."/>
            <person name="Barry K."/>
            <person name="Bills G."/>
            <person name="Bluhm B."/>
            <person name="Cannon C."/>
            <person name="Castanera R."/>
            <person name="Culley D."/>
            <person name="Daum C."/>
            <person name="Ezra D."/>
            <person name="Gonzalez J."/>
            <person name="Henrissat B."/>
            <person name="Kuo A."/>
            <person name="Liang C."/>
            <person name="Lipzen A."/>
            <person name="Lutzoni F."/>
            <person name="Magnuson J."/>
            <person name="Mondo S."/>
            <person name="Nolan M."/>
            <person name="Ohm R."/>
            <person name="Pangilinan J."/>
            <person name="Park H.-J."/>
            <person name="Ramirez L."/>
            <person name="Alfaro M."/>
            <person name="Sun H."/>
            <person name="Tritt A."/>
            <person name="Yoshinaga Y."/>
            <person name="Zwiers L.-H."/>
            <person name="Turgeon B."/>
            <person name="Goodwin S."/>
            <person name="Spatafora J."/>
            <person name="Crous P."/>
            <person name="Grigoriev I."/>
        </authorList>
    </citation>
    <scope>NUCLEOTIDE SEQUENCE</scope>
    <source>
        <strain evidence="11">CBS 269.34</strain>
    </source>
</reference>
<dbReference type="PROSITE" id="PS00973">
    <property type="entry name" value="USP_2"/>
    <property type="match status" value="1"/>
</dbReference>
<evidence type="ECO:0000256" key="2">
    <source>
        <dbReference type="ARBA" id="ARBA00009085"/>
    </source>
</evidence>
<keyword evidence="9" id="KW-0812">Transmembrane</keyword>
<feature type="compositionally biased region" description="Polar residues" evidence="8">
    <location>
        <begin position="716"/>
        <end position="727"/>
    </location>
</feature>
<dbReference type="GO" id="GO:0006508">
    <property type="term" value="P:proteolysis"/>
    <property type="evidence" value="ECO:0007669"/>
    <property type="project" value="UniProtKB-KW"/>
</dbReference>
<feature type="region of interest" description="Disordered" evidence="8">
    <location>
        <begin position="638"/>
        <end position="781"/>
    </location>
</feature>
<dbReference type="PANTHER" id="PTHR24006:SF888">
    <property type="entry name" value="UBIQUITIN CARBOXYL-TERMINAL HYDROLASE 30"/>
    <property type="match status" value="1"/>
</dbReference>
<dbReference type="InterPro" id="IPR001394">
    <property type="entry name" value="Peptidase_C19_UCH"/>
</dbReference>
<evidence type="ECO:0000256" key="1">
    <source>
        <dbReference type="ARBA" id="ARBA00000707"/>
    </source>
</evidence>
<keyword evidence="9" id="KW-1133">Transmembrane helix</keyword>
<keyword evidence="5" id="KW-0833">Ubl conjugation pathway</keyword>
<keyword evidence="12" id="KW-1185">Reference proteome</keyword>
<dbReference type="InterPro" id="IPR028889">
    <property type="entry name" value="USP"/>
</dbReference>
<keyword evidence="9" id="KW-0472">Membrane</keyword>
<dbReference type="AlphaFoldDB" id="A0A6A6QCZ4"/>
<evidence type="ECO:0000256" key="9">
    <source>
        <dbReference type="SAM" id="Phobius"/>
    </source>
</evidence>
<accession>A0A6A6QCZ4</accession>
<evidence type="ECO:0000256" key="7">
    <source>
        <dbReference type="ARBA" id="ARBA00022807"/>
    </source>
</evidence>
<feature type="compositionally biased region" description="Low complexity" evidence="8">
    <location>
        <begin position="763"/>
        <end position="774"/>
    </location>
</feature>
<evidence type="ECO:0000313" key="11">
    <source>
        <dbReference type="EMBL" id="KAF2489934.1"/>
    </source>
</evidence>
<dbReference type="InterPro" id="IPR050164">
    <property type="entry name" value="Peptidase_C19"/>
</dbReference>
<evidence type="ECO:0000256" key="3">
    <source>
        <dbReference type="ARBA" id="ARBA00012759"/>
    </source>
</evidence>
<keyword evidence="7" id="KW-0788">Thiol protease</keyword>
<sequence length="781" mass="85571">MSTSDFYSRANLPRYIASPSSDTYTAPQIILTVLAGLCVTYIALDFYGLPVRFWLLLALEMAWGRFVDLVPERIIFALDPSSNPYPNSMGTELEKPGNMQATKSEVLRKALRLDGLGLFKSPQSDGPLRGISTLMKGTPSDAPPGLGNWDNSCYQNSVLQGLASLPSLKAYLTSTTSEFPGLSWSTTNGALFDTISRLHDHENFGQRLWTPGKLKSMSSFQQQDAQEYYSKILDELDKEILKALKDAGTSRFRGLSDAQDPISNSESELIQTKKEDRGDDAQSNNIPESGHAALQNPLDGLLAQRVGCTRCGYTEGLSLIPFNCITVPLGRGWNYDIRECLSEYTQLEYIEGVDCAKCSLLRTQKTLGGLLESRKDKMSEPFRYNVQSRLDAVTEALDEDDFADNTLIKKCQVPKKSWVSSTKSRQAVVARPPKALVIHVNRSVFDEHTGAQMKNYADVRFPKDLDFGPWCLGSRSGGDEEWSEDPNTSMIADLDEGIAPSPFKFTLRAVVTHYGRHENGHYICYRKHPAISSHSNDRAASEELVSDIESESHQLDQAWWRLSDEDVSKVSESDVLGQGGVFMLFYERCEGDPLPPSQVSARTPVDVSFDALAIATPPTRVYAGIEDDFDMAESAAGVPLPEDEDDRELGSALQTPEATMRSTETLPISSLSHTHDSDSIQSSQTGHAIMPYPTPPSDEPMSISTGFSDSQDPHSSEVNSSASSQMTSDDDVVSEVDSLPVGAPACQPFAAQSPAYMRTAGTSGSRRNNGSRSSLPMVAAT</sequence>
<dbReference type="SUPFAM" id="SSF54001">
    <property type="entry name" value="Cysteine proteinases"/>
    <property type="match status" value="1"/>
</dbReference>
<comment type="catalytic activity">
    <reaction evidence="1">
        <text>Thiol-dependent hydrolysis of ester, thioester, amide, peptide and isopeptide bonds formed by the C-terminal Gly of ubiquitin (a 76-residue protein attached to proteins as an intracellular targeting signal).</text>
        <dbReference type="EC" id="3.4.19.12"/>
    </reaction>
</comment>
<feature type="compositionally biased region" description="Polar residues" evidence="8">
    <location>
        <begin position="652"/>
        <end position="672"/>
    </location>
</feature>
<dbReference type="Pfam" id="PF00443">
    <property type="entry name" value="UCH"/>
    <property type="match status" value="1"/>
</dbReference>
<name>A0A6A6QCZ4_9PEZI</name>
<dbReference type="Gene3D" id="3.90.70.10">
    <property type="entry name" value="Cysteine proteinases"/>
    <property type="match status" value="1"/>
</dbReference>
<comment type="similarity">
    <text evidence="2">Belongs to the peptidase C19 family.</text>
</comment>
<evidence type="ECO:0000313" key="12">
    <source>
        <dbReference type="Proteomes" id="UP000799750"/>
    </source>
</evidence>
<dbReference type="OrthoDB" id="2020758at2759"/>
<dbReference type="InterPro" id="IPR038765">
    <property type="entry name" value="Papain-like_cys_pep_sf"/>
</dbReference>
<dbReference type="CDD" id="cd02662">
    <property type="entry name" value="Peptidase_C19F"/>
    <property type="match status" value="1"/>
</dbReference>
<proteinExistence type="inferred from homology"/>
<evidence type="ECO:0000256" key="6">
    <source>
        <dbReference type="ARBA" id="ARBA00022801"/>
    </source>
</evidence>
<dbReference type="GO" id="GO:0005829">
    <property type="term" value="C:cytosol"/>
    <property type="evidence" value="ECO:0007669"/>
    <property type="project" value="TreeGrafter"/>
</dbReference>
<dbReference type="PANTHER" id="PTHR24006">
    <property type="entry name" value="UBIQUITIN CARBOXYL-TERMINAL HYDROLASE"/>
    <property type="match status" value="1"/>
</dbReference>
<protein>
    <recommendedName>
        <fullName evidence="3">ubiquitinyl hydrolase 1</fullName>
        <ecNumber evidence="3">3.4.19.12</ecNumber>
    </recommendedName>
</protein>
<keyword evidence="6" id="KW-0378">Hydrolase</keyword>
<dbReference type="EMBL" id="MU004198">
    <property type="protein sequence ID" value="KAF2489934.1"/>
    <property type="molecule type" value="Genomic_DNA"/>
</dbReference>
<organism evidence="11 12">
    <name type="scientific">Lophium mytilinum</name>
    <dbReference type="NCBI Taxonomy" id="390894"/>
    <lineage>
        <taxon>Eukaryota</taxon>
        <taxon>Fungi</taxon>
        <taxon>Dikarya</taxon>
        <taxon>Ascomycota</taxon>
        <taxon>Pezizomycotina</taxon>
        <taxon>Dothideomycetes</taxon>
        <taxon>Pleosporomycetidae</taxon>
        <taxon>Mytilinidiales</taxon>
        <taxon>Mytilinidiaceae</taxon>
        <taxon>Lophium</taxon>
    </lineage>
</organism>
<feature type="region of interest" description="Disordered" evidence="8">
    <location>
        <begin position="273"/>
        <end position="292"/>
    </location>
</feature>
<dbReference type="PROSITE" id="PS50235">
    <property type="entry name" value="USP_3"/>
    <property type="match status" value="1"/>
</dbReference>